<dbReference type="Gramene" id="OQU77663">
    <property type="protein sequence ID" value="OQU77663"/>
    <property type="gene ID" value="SORBI_3009G086501"/>
</dbReference>
<keyword evidence="3" id="KW-1185">Reference proteome</keyword>
<keyword evidence="1" id="KW-0812">Transmembrane</keyword>
<reference evidence="3" key="2">
    <citation type="journal article" date="2018" name="Plant J.">
        <title>The Sorghum bicolor reference genome: improved assembly, gene annotations, a transcriptome atlas, and signatures of genome organization.</title>
        <authorList>
            <person name="McCormick R.F."/>
            <person name="Truong S.K."/>
            <person name="Sreedasyam A."/>
            <person name="Jenkins J."/>
            <person name="Shu S."/>
            <person name="Sims D."/>
            <person name="Kennedy M."/>
            <person name="Amirebrahimi M."/>
            <person name="Weers B.D."/>
            <person name="McKinley B."/>
            <person name="Mattison A."/>
            <person name="Morishige D.T."/>
            <person name="Grimwood J."/>
            <person name="Schmutz J."/>
            <person name="Mullet J.E."/>
        </authorList>
    </citation>
    <scope>NUCLEOTIDE SEQUENCE [LARGE SCALE GENOMIC DNA]</scope>
    <source>
        <strain evidence="3">cv. BTx623</strain>
    </source>
</reference>
<proteinExistence type="predicted"/>
<dbReference type="EMBL" id="CM000768">
    <property type="protein sequence ID" value="OQU77663.1"/>
    <property type="molecule type" value="Genomic_DNA"/>
</dbReference>
<protein>
    <submittedName>
        <fullName evidence="2">Uncharacterized protein</fullName>
    </submittedName>
</protein>
<evidence type="ECO:0000256" key="1">
    <source>
        <dbReference type="SAM" id="Phobius"/>
    </source>
</evidence>
<feature type="transmembrane region" description="Helical" evidence="1">
    <location>
        <begin position="66"/>
        <end position="83"/>
    </location>
</feature>
<gene>
    <name evidence="2" type="ORF">SORBI_3009G086501</name>
</gene>
<dbReference type="AlphaFoldDB" id="A0A1Z5R1K3"/>
<evidence type="ECO:0000313" key="2">
    <source>
        <dbReference type="EMBL" id="OQU77663.1"/>
    </source>
</evidence>
<organism evidence="2 3">
    <name type="scientific">Sorghum bicolor</name>
    <name type="common">Sorghum</name>
    <name type="synonym">Sorghum vulgare</name>
    <dbReference type="NCBI Taxonomy" id="4558"/>
    <lineage>
        <taxon>Eukaryota</taxon>
        <taxon>Viridiplantae</taxon>
        <taxon>Streptophyta</taxon>
        <taxon>Embryophyta</taxon>
        <taxon>Tracheophyta</taxon>
        <taxon>Spermatophyta</taxon>
        <taxon>Magnoliopsida</taxon>
        <taxon>Liliopsida</taxon>
        <taxon>Poales</taxon>
        <taxon>Poaceae</taxon>
        <taxon>PACMAD clade</taxon>
        <taxon>Panicoideae</taxon>
        <taxon>Andropogonodae</taxon>
        <taxon>Andropogoneae</taxon>
        <taxon>Sorghinae</taxon>
        <taxon>Sorghum</taxon>
    </lineage>
</organism>
<evidence type="ECO:0000313" key="3">
    <source>
        <dbReference type="Proteomes" id="UP000000768"/>
    </source>
</evidence>
<dbReference type="Proteomes" id="UP000000768">
    <property type="component" value="Chromosome 9"/>
</dbReference>
<reference evidence="2 3" key="1">
    <citation type="journal article" date="2009" name="Nature">
        <title>The Sorghum bicolor genome and the diversification of grasses.</title>
        <authorList>
            <person name="Paterson A.H."/>
            <person name="Bowers J.E."/>
            <person name="Bruggmann R."/>
            <person name="Dubchak I."/>
            <person name="Grimwood J."/>
            <person name="Gundlach H."/>
            <person name="Haberer G."/>
            <person name="Hellsten U."/>
            <person name="Mitros T."/>
            <person name="Poliakov A."/>
            <person name="Schmutz J."/>
            <person name="Spannagl M."/>
            <person name="Tang H."/>
            <person name="Wang X."/>
            <person name="Wicker T."/>
            <person name="Bharti A.K."/>
            <person name="Chapman J."/>
            <person name="Feltus F.A."/>
            <person name="Gowik U."/>
            <person name="Grigoriev I.V."/>
            <person name="Lyons E."/>
            <person name="Maher C.A."/>
            <person name="Martis M."/>
            <person name="Narechania A."/>
            <person name="Otillar R.P."/>
            <person name="Penning B.W."/>
            <person name="Salamov A.A."/>
            <person name="Wang Y."/>
            <person name="Zhang L."/>
            <person name="Carpita N.C."/>
            <person name="Freeling M."/>
            <person name="Gingle A.R."/>
            <person name="Hash C.T."/>
            <person name="Keller B."/>
            <person name="Klein P."/>
            <person name="Kresovich S."/>
            <person name="McCann M.C."/>
            <person name="Ming R."/>
            <person name="Peterson D.G."/>
            <person name="Mehboob-ur-Rahman"/>
            <person name="Ware D."/>
            <person name="Westhoff P."/>
            <person name="Mayer K.F."/>
            <person name="Messing J."/>
            <person name="Rokhsar D.S."/>
        </authorList>
    </citation>
    <scope>NUCLEOTIDE SEQUENCE [LARGE SCALE GENOMIC DNA]</scope>
    <source>
        <strain evidence="3">cv. BTx623</strain>
    </source>
</reference>
<dbReference type="InParanoid" id="A0A1Z5R1K3"/>
<name>A0A1Z5R1K3_SORBI</name>
<sequence length="84" mass="9630">MAEESEVAEFLLFRIRQCIRHVGEKLGILVGSGFCVNISQDACCDRIPIRVHRHLRRRMMTRCQDGVVVGLPVLKIMLSLYTML</sequence>
<accession>A0A1Z5R1K3</accession>
<keyword evidence="1" id="KW-1133">Transmembrane helix</keyword>
<keyword evidence="1" id="KW-0472">Membrane</keyword>